<dbReference type="Gene3D" id="2.120.10.30">
    <property type="entry name" value="TolB, C-terminal domain"/>
    <property type="match status" value="1"/>
</dbReference>
<dbReference type="SUPFAM" id="SSF82171">
    <property type="entry name" value="DPP6 N-terminal domain-like"/>
    <property type="match status" value="1"/>
</dbReference>
<keyword evidence="2" id="KW-1185">Reference proteome</keyword>
<dbReference type="Proteomes" id="UP000479293">
    <property type="component" value="Unassembled WGS sequence"/>
</dbReference>
<comment type="caution">
    <text evidence="1">The sequence shown here is derived from an EMBL/GenBank/DDBJ whole genome shotgun (WGS) entry which is preliminary data.</text>
</comment>
<dbReference type="InterPro" id="IPR011042">
    <property type="entry name" value="6-blade_b-propeller_TolB-like"/>
</dbReference>
<sequence>MPSETQLTHDAKGHTLNNTQAFSPDDQWLVYDTRNLDTELGQTCCVRMVNVQNGEDRLLYQTQNQTSFGPGVGAATFSPTRPEVLFLHGLRNADNLQPYAMTRRTGVFVAIEQPQKPHFLDGRDITPPFTPGALRGGTHAHQWSGDGRLISFTYNDAVMEHLAASNPAVADLRTVGVMDPAQPVTVVNGNNQDEFSGEAFAVVVARVTEVPRPGSDEIDRAFDETWIGLNGYQKPDGSHQRRALAFQGNVRNEANQSITEVFVVDLPENLTAPLPGHPLEGTPSTRPNPPAGVAQRRITFSQRGIEGPRHWLRTTPDGTLIGFLAKDPAGLIQLFGISPNGGVPRQLTHQPFSIQTPFNFSPDGHFVAYAADNSIFITDLRDGKPRRLTPPTTDDDRPINGVVWSHKGDRLAYNRYVSTTAGRYIQIFQLTMN</sequence>
<name>A0A7C9F5D4_9BACT</name>
<dbReference type="InterPro" id="IPR022223">
    <property type="entry name" value="DUF3748"/>
</dbReference>
<protein>
    <submittedName>
        <fullName evidence="1">DUF3748 domain-containing protein</fullName>
    </submittedName>
</protein>
<dbReference type="RefSeq" id="WP_152763689.1">
    <property type="nucleotide sequence ID" value="NZ_WHLY01000002.1"/>
</dbReference>
<evidence type="ECO:0000313" key="1">
    <source>
        <dbReference type="EMBL" id="MPR36085.1"/>
    </source>
</evidence>
<dbReference type="Pfam" id="PF12566">
    <property type="entry name" value="DUF3748"/>
    <property type="match status" value="1"/>
</dbReference>
<evidence type="ECO:0000313" key="2">
    <source>
        <dbReference type="Proteomes" id="UP000479293"/>
    </source>
</evidence>
<proteinExistence type="predicted"/>
<dbReference type="EMBL" id="WHLY01000002">
    <property type="protein sequence ID" value="MPR36085.1"/>
    <property type="molecule type" value="Genomic_DNA"/>
</dbReference>
<gene>
    <name evidence="1" type="ORF">GBK04_22740</name>
</gene>
<accession>A0A7C9F5D4</accession>
<organism evidence="1 2">
    <name type="scientific">Salmonirosea aquatica</name>
    <dbReference type="NCBI Taxonomy" id="2654236"/>
    <lineage>
        <taxon>Bacteria</taxon>
        <taxon>Pseudomonadati</taxon>
        <taxon>Bacteroidota</taxon>
        <taxon>Cytophagia</taxon>
        <taxon>Cytophagales</taxon>
        <taxon>Spirosomataceae</taxon>
        <taxon>Salmonirosea</taxon>
    </lineage>
</organism>
<reference evidence="1 2" key="1">
    <citation type="submission" date="2019-10" db="EMBL/GenBank/DDBJ databases">
        <title>Draft Genome Sequence of Cytophagaceae sp. SJW1-29.</title>
        <authorList>
            <person name="Choi A."/>
        </authorList>
    </citation>
    <scope>NUCLEOTIDE SEQUENCE [LARGE SCALE GENOMIC DNA]</scope>
    <source>
        <strain evidence="1 2">SJW1-29</strain>
    </source>
</reference>
<dbReference type="AlphaFoldDB" id="A0A7C9F5D4"/>